<evidence type="ECO:0000313" key="3">
    <source>
        <dbReference type="Proteomes" id="UP000198287"/>
    </source>
</evidence>
<comment type="caution">
    <text evidence="2">The sequence shown here is derived from an EMBL/GenBank/DDBJ whole genome shotgun (WGS) entry which is preliminary data.</text>
</comment>
<dbReference type="PANTHER" id="PTHR39940">
    <property type="entry name" value="PROTHORACICOTROPIC HORMONE, ISOFORM F"/>
    <property type="match status" value="1"/>
</dbReference>
<organism evidence="2 3">
    <name type="scientific">Folsomia candida</name>
    <name type="common">Springtail</name>
    <dbReference type="NCBI Taxonomy" id="158441"/>
    <lineage>
        <taxon>Eukaryota</taxon>
        <taxon>Metazoa</taxon>
        <taxon>Ecdysozoa</taxon>
        <taxon>Arthropoda</taxon>
        <taxon>Hexapoda</taxon>
        <taxon>Collembola</taxon>
        <taxon>Entomobryomorpha</taxon>
        <taxon>Isotomoidea</taxon>
        <taxon>Isotomidae</taxon>
        <taxon>Proisotominae</taxon>
        <taxon>Folsomia</taxon>
    </lineage>
</organism>
<sequence>MAYRWGNTLRRGRRFPDICTPKALIVIALILCWRNGSNADNHHKNLRLRAPPSYLGPLDSSFKDGIGPSDENGIIGPFVGNIADAEETLHSPKRKKDCGGMPSIAARGLVGPTLKRAFFAATREEMEGKMQEETREKREVKRSETNNEPSLPWTCETKYEWRDHGADHYPRFIRTADCKTRSCFNGFFRCRPRRYKTKVLKRVSPSDSTSCEEDDVSLPESLRSQWRFITVTISLCCDCVGRIPGAVEV</sequence>
<protein>
    <submittedName>
        <fullName evidence="2">Protein trunk</fullName>
    </submittedName>
</protein>
<dbReference type="OrthoDB" id="5950649at2759"/>
<dbReference type="STRING" id="158441.A0A226F327"/>
<dbReference type="AlphaFoldDB" id="A0A226F327"/>
<dbReference type="Proteomes" id="UP000198287">
    <property type="component" value="Unassembled WGS sequence"/>
</dbReference>
<evidence type="ECO:0000256" key="1">
    <source>
        <dbReference type="SAM" id="MobiDB-lite"/>
    </source>
</evidence>
<feature type="compositionally biased region" description="Basic and acidic residues" evidence="1">
    <location>
        <begin position="126"/>
        <end position="145"/>
    </location>
</feature>
<keyword evidence="3" id="KW-1185">Reference proteome</keyword>
<dbReference type="InterPro" id="IPR052876">
    <property type="entry name" value="Insect_Hormone_Regulators"/>
</dbReference>
<dbReference type="GO" id="GO:0005102">
    <property type="term" value="F:signaling receptor binding"/>
    <property type="evidence" value="ECO:0007669"/>
    <property type="project" value="TreeGrafter"/>
</dbReference>
<dbReference type="PANTHER" id="PTHR39940:SF1">
    <property type="entry name" value="PROTHORACICOTROPIC HORMONE, ISOFORM F"/>
    <property type="match status" value="1"/>
</dbReference>
<reference evidence="2 3" key="1">
    <citation type="submission" date="2015-12" db="EMBL/GenBank/DDBJ databases">
        <title>The genome of Folsomia candida.</title>
        <authorList>
            <person name="Faddeeva A."/>
            <person name="Derks M.F."/>
            <person name="Anvar Y."/>
            <person name="Smit S."/>
            <person name="Van Straalen N."/>
            <person name="Roelofs D."/>
        </authorList>
    </citation>
    <scope>NUCLEOTIDE SEQUENCE [LARGE SCALE GENOMIC DNA]</scope>
    <source>
        <strain evidence="2 3">VU population</strain>
        <tissue evidence="2">Whole body</tissue>
    </source>
</reference>
<proteinExistence type="predicted"/>
<accession>A0A226F327</accession>
<name>A0A226F327_FOLCA</name>
<dbReference type="EMBL" id="LNIX01000001">
    <property type="protein sequence ID" value="OXA64189.1"/>
    <property type="molecule type" value="Genomic_DNA"/>
</dbReference>
<dbReference type="SUPFAM" id="SSF57501">
    <property type="entry name" value="Cystine-knot cytokines"/>
    <property type="match status" value="1"/>
</dbReference>
<dbReference type="InterPro" id="IPR029034">
    <property type="entry name" value="Cystine-knot_cytokine"/>
</dbReference>
<evidence type="ECO:0000313" key="2">
    <source>
        <dbReference type="EMBL" id="OXA64189.1"/>
    </source>
</evidence>
<feature type="region of interest" description="Disordered" evidence="1">
    <location>
        <begin position="126"/>
        <end position="147"/>
    </location>
</feature>
<gene>
    <name evidence="2" type="ORF">Fcan01_02496</name>
</gene>
<dbReference type="Gene3D" id="2.10.90.10">
    <property type="entry name" value="Cystine-knot cytokines"/>
    <property type="match status" value="1"/>
</dbReference>